<reference evidence="1" key="1">
    <citation type="submission" date="2021-01" db="EMBL/GenBank/DDBJ databases">
        <title>Marivirga aurantiaca sp. nov., isolated from intertidal surface sediments.</title>
        <authorList>
            <person name="Zhang M."/>
        </authorList>
    </citation>
    <scope>NUCLEOTIDE SEQUENCE</scope>
    <source>
        <strain evidence="1">S37H4</strain>
    </source>
</reference>
<sequence length="87" mass="9601">MSIGNESPNSVLDISQHTTGNEKDIEISLNRNDGVLNLINLTLYDGDFQARISARSTHDYFPGIVLTITPSSALENSRAILLRGWEI</sequence>
<keyword evidence="2" id="KW-1185">Reference proteome</keyword>
<dbReference type="RefSeq" id="WP_201429459.1">
    <property type="nucleotide sequence ID" value="NZ_JAEQBW010000001.1"/>
</dbReference>
<evidence type="ECO:0000313" key="2">
    <source>
        <dbReference type="Proteomes" id="UP000611723"/>
    </source>
</evidence>
<accession>A0A935C8M0</accession>
<proteinExistence type="predicted"/>
<dbReference type="Proteomes" id="UP000611723">
    <property type="component" value="Unassembled WGS sequence"/>
</dbReference>
<dbReference type="EMBL" id="JAEQBW010000001">
    <property type="protein sequence ID" value="MBK6263773.1"/>
    <property type="molecule type" value="Genomic_DNA"/>
</dbReference>
<gene>
    <name evidence="1" type="ORF">JKA74_01895</name>
</gene>
<organism evidence="1 2">
    <name type="scientific">Marivirga aurantiaca</name>
    <dbReference type="NCBI Taxonomy" id="2802615"/>
    <lineage>
        <taxon>Bacteria</taxon>
        <taxon>Pseudomonadati</taxon>
        <taxon>Bacteroidota</taxon>
        <taxon>Cytophagia</taxon>
        <taxon>Cytophagales</taxon>
        <taxon>Marivirgaceae</taxon>
        <taxon>Marivirga</taxon>
    </lineage>
</organism>
<name>A0A935C8M0_9BACT</name>
<dbReference type="AlphaFoldDB" id="A0A935C8M0"/>
<comment type="caution">
    <text evidence="1">The sequence shown here is derived from an EMBL/GenBank/DDBJ whole genome shotgun (WGS) entry which is preliminary data.</text>
</comment>
<evidence type="ECO:0000313" key="1">
    <source>
        <dbReference type="EMBL" id="MBK6263773.1"/>
    </source>
</evidence>
<protein>
    <submittedName>
        <fullName evidence="1">Uncharacterized protein</fullName>
    </submittedName>
</protein>